<proteinExistence type="predicted"/>
<comment type="caution">
    <text evidence="2">The sequence shown here is derived from an EMBL/GenBank/DDBJ whole genome shotgun (WGS) entry which is preliminary data.</text>
</comment>
<accession>A0A0G1Q6K9</accession>
<dbReference type="EMBL" id="LCMS01000012">
    <property type="protein sequence ID" value="KKU40681.1"/>
    <property type="molecule type" value="Genomic_DNA"/>
</dbReference>
<name>A0A0G1Q6K9_9BACT</name>
<evidence type="ECO:0000256" key="1">
    <source>
        <dbReference type="SAM" id="MobiDB-lite"/>
    </source>
</evidence>
<organism evidence="2 3">
    <name type="scientific">Candidatus Uhrbacteria bacterium GW2011_GWE2_46_68</name>
    <dbReference type="NCBI Taxonomy" id="1618994"/>
    <lineage>
        <taxon>Bacteria</taxon>
        <taxon>Candidatus Uhriibacteriota</taxon>
    </lineage>
</organism>
<protein>
    <submittedName>
        <fullName evidence="2">Uncharacterized protein</fullName>
    </submittedName>
</protein>
<reference evidence="2 3" key="1">
    <citation type="journal article" date="2015" name="Nature">
        <title>rRNA introns, odd ribosomes, and small enigmatic genomes across a large radiation of phyla.</title>
        <authorList>
            <person name="Brown C.T."/>
            <person name="Hug L.A."/>
            <person name="Thomas B.C."/>
            <person name="Sharon I."/>
            <person name="Castelle C.J."/>
            <person name="Singh A."/>
            <person name="Wilkins M.J."/>
            <person name="Williams K.H."/>
            <person name="Banfield J.F."/>
        </authorList>
    </citation>
    <scope>NUCLEOTIDE SEQUENCE [LARGE SCALE GENOMIC DNA]</scope>
</reference>
<evidence type="ECO:0000313" key="3">
    <source>
        <dbReference type="Proteomes" id="UP000034795"/>
    </source>
</evidence>
<evidence type="ECO:0000313" key="2">
    <source>
        <dbReference type="EMBL" id="KKU40681.1"/>
    </source>
</evidence>
<dbReference type="InterPro" id="IPR038567">
    <property type="entry name" value="T_Elf1_sf"/>
</dbReference>
<dbReference type="STRING" id="1618994.UX57_C0012G0030"/>
<sequence length="132" mass="15148">MSSFWKKQLPDVFHCPVCQKHHQALHVRMLGSEEGTSLSHATCPSCQHSFLYVLKEQSEGTISVGMITDLLPDDVPHLLEDKVSLDDILALHAWLKHPSWKRDDWKISQKSETHPQVPIDKKRKISHNSDHI</sequence>
<dbReference type="Gene3D" id="2.20.25.190">
    <property type="match status" value="1"/>
</dbReference>
<feature type="region of interest" description="Disordered" evidence="1">
    <location>
        <begin position="106"/>
        <end position="132"/>
    </location>
</feature>
<gene>
    <name evidence="2" type="ORF">UX57_C0012G0030</name>
</gene>
<dbReference type="Proteomes" id="UP000034795">
    <property type="component" value="Unassembled WGS sequence"/>
</dbReference>
<dbReference type="AlphaFoldDB" id="A0A0G1Q6K9"/>